<sequence length="119" mass="13653">MERTFYNNSEVGMLIYLGAVNIDPFGIVNESEIARKYIDPKQNVSIDITGSYISRFDVIIERGGEQPGNLFSMALRVLEQDQKIAAFFKYEKFVLNFNRINETDPNSPESFQFSMIPVI</sequence>
<dbReference type="AlphaFoldDB" id="A0A3D9UGM3"/>
<evidence type="ECO:0000313" key="2">
    <source>
        <dbReference type="Proteomes" id="UP000256294"/>
    </source>
</evidence>
<protein>
    <submittedName>
        <fullName evidence="1">Uncharacterized protein</fullName>
    </submittedName>
</protein>
<comment type="caution">
    <text evidence="1">The sequence shown here is derived from an EMBL/GenBank/DDBJ whole genome shotgun (WGS) entry which is preliminary data.</text>
</comment>
<dbReference type="EMBL" id="QTUB01000001">
    <property type="protein sequence ID" value="REF28417.1"/>
    <property type="molecule type" value="Genomic_DNA"/>
</dbReference>
<reference evidence="1 2" key="1">
    <citation type="submission" date="2018-08" db="EMBL/GenBank/DDBJ databases">
        <title>Genomic Encyclopedia of Archaeal and Bacterial Type Strains, Phase II (KMG-II): from individual species to whole genera.</title>
        <authorList>
            <person name="Goeker M."/>
        </authorList>
    </citation>
    <scope>NUCLEOTIDE SEQUENCE [LARGE SCALE GENOMIC DNA]</scope>
    <source>
        <strain evidence="1 2">DSM 17905</strain>
    </source>
</reference>
<dbReference type="Proteomes" id="UP000256294">
    <property type="component" value="Unassembled WGS sequence"/>
</dbReference>
<organism evidence="1 2">
    <name type="scientific">Xenorhabdus cabanillasii</name>
    <dbReference type="NCBI Taxonomy" id="351673"/>
    <lineage>
        <taxon>Bacteria</taxon>
        <taxon>Pseudomonadati</taxon>
        <taxon>Pseudomonadota</taxon>
        <taxon>Gammaproteobacteria</taxon>
        <taxon>Enterobacterales</taxon>
        <taxon>Morganellaceae</taxon>
        <taxon>Xenorhabdus</taxon>
    </lineage>
</organism>
<gene>
    <name evidence="1" type="ORF">BDD26_3317</name>
</gene>
<evidence type="ECO:0000313" key="1">
    <source>
        <dbReference type="EMBL" id="REF28417.1"/>
    </source>
</evidence>
<name>A0A3D9UGM3_9GAMM</name>
<dbReference type="RefSeq" id="WP_115827124.1">
    <property type="nucleotide sequence ID" value="NZ_QTUB01000001.1"/>
</dbReference>
<proteinExistence type="predicted"/>
<accession>A0A3D9UGM3</accession>
<keyword evidence="2" id="KW-1185">Reference proteome</keyword>